<dbReference type="FunFam" id="3.40.50.1110:FF:000002">
    <property type="entry name" value="isoamyl acetate-hydrolyzing esterase 1 homolog"/>
    <property type="match status" value="1"/>
</dbReference>
<dbReference type="Proteomes" id="UP000087171">
    <property type="component" value="Chromosome Ca3"/>
</dbReference>
<gene>
    <name evidence="5" type="primary">LOC101513567</name>
</gene>
<dbReference type="PANTHER" id="PTHR14209:SF21">
    <property type="entry name" value="HYDROLYZING ESTERASE-LIKE PROTEIN, PUTATIVE-RELATED"/>
    <property type="match status" value="1"/>
</dbReference>
<keyword evidence="3" id="KW-0442">Lipid degradation</keyword>
<dbReference type="Gene3D" id="3.40.50.1110">
    <property type="entry name" value="SGNH hydrolase"/>
    <property type="match status" value="1"/>
</dbReference>
<evidence type="ECO:0000256" key="1">
    <source>
        <dbReference type="ARBA" id="ARBA00008668"/>
    </source>
</evidence>
<dbReference type="eggNOG" id="KOG3035">
    <property type="taxonomic scope" value="Eukaryota"/>
</dbReference>
<evidence type="ECO:0000313" key="4">
    <source>
        <dbReference type="Proteomes" id="UP000087171"/>
    </source>
</evidence>
<dbReference type="OrthoDB" id="671439at2759"/>
<dbReference type="GO" id="GO:0016042">
    <property type="term" value="P:lipid catabolic process"/>
    <property type="evidence" value="ECO:0007669"/>
    <property type="project" value="UniProtKB-KW"/>
</dbReference>
<dbReference type="PANTHER" id="PTHR14209">
    <property type="entry name" value="ISOAMYL ACETATE-HYDROLYZING ESTERASE 1"/>
    <property type="match status" value="1"/>
</dbReference>
<dbReference type="InterPro" id="IPR001087">
    <property type="entry name" value="GDSL"/>
</dbReference>
<dbReference type="GeneID" id="101513567"/>
<evidence type="ECO:0000256" key="2">
    <source>
        <dbReference type="ARBA" id="ARBA00022801"/>
    </source>
</evidence>
<dbReference type="RefSeq" id="XP_004492445.1">
    <property type="nucleotide sequence ID" value="XM_004492388.3"/>
</dbReference>
<dbReference type="STRING" id="3827.A0A1S2XPA9"/>
<dbReference type="AlphaFoldDB" id="A0A1S2XPA9"/>
<dbReference type="SUPFAM" id="SSF52266">
    <property type="entry name" value="SGNH hydrolase"/>
    <property type="match status" value="1"/>
</dbReference>
<keyword evidence="3" id="KW-0443">Lipid metabolism</keyword>
<accession>A0A1S2XPA9</accession>
<dbReference type="KEGG" id="cam:101513567"/>
<comment type="similarity">
    <text evidence="1">Belongs to the 'GDSL' lipolytic enzyme family.</text>
</comment>
<protein>
    <submittedName>
        <fullName evidence="5">GDSL esterase/lipase CPRD49-like</fullName>
    </submittedName>
</protein>
<keyword evidence="4" id="KW-1185">Reference proteome</keyword>
<sequence length="244" mass="27886">MRPQFVLFGSSIVQHSYYEGWGATISHLYARKVDVILRGYAAWNSRRALQIVDKIFPKNATEQPALVIVYFGGNDSYRPYPSGVGPHVPLEEYIENMRKIAIHIKSLSETTRIIFLSPPPINEAQISNNINEFGQLIRTNEACRIYSEACLEMCREENIKAIDMWSLIQTRDDWRDVCFIDGVHLSIEGSKIVSDEILKVINEAEWKPSLYWHDMSVEFGEDSPYDPVLPDGVTTINVSNMPFP</sequence>
<dbReference type="PaxDb" id="3827-XP_004492445.1"/>
<organism evidence="4 5">
    <name type="scientific">Cicer arietinum</name>
    <name type="common">Chickpea</name>
    <name type="synonym">Garbanzo</name>
    <dbReference type="NCBI Taxonomy" id="3827"/>
    <lineage>
        <taxon>Eukaryota</taxon>
        <taxon>Viridiplantae</taxon>
        <taxon>Streptophyta</taxon>
        <taxon>Embryophyta</taxon>
        <taxon>Tracheophyta</taxon>
        <taxon>Spermatophyta</taxon>
        <taxon>Magnoliopsida</taxon>
        <taxon>eudicotyledons</taxon>
        <taxon>Gunneridae</taxon>
        <taxon>Pentapetalae</taxon>
        <taxon>rosids</taxon>
        <taxon>fabids</taxon>
        <taxon>Fabales</taxon>
        <taxon>Fabaceae</taxon>
        <taxon>Papilionoideae</taxon>
        <taxon>50 kb inversion clade</taxon>
        <taxon>NPAAA clade</taxon>
        <taxon>Hologalegina</taxon>
        <taxon>IRL clade</taxon>
        <taxon>Cicereae</taxon>
        <taxon>Cicer</taxon>
    </lineage>
</organism>
<evidence type="ECO:0000256" key="3">
    <source>
        <dbReference type="ARBA" id="ARBA00022963"/>
    </source>
</evidence>
<dbReference type="Pfam" id="PF00657">
    <property type="entry name" value="Lipase_GDSL"/>
    <property type="match status" value="1"/>
</dbReference>
<proteinExistence type="inferred from homology"/>
<dbReference type="InterPro" id="IPR045136">
    <property type="entry name" value="Iah1-like"/>
</dbReference>
<dbReference type="CDD" id="cd01838">
    <property type="entry name" value="Isoamyl_acetate_hydrolase_like"/>
    <property type="match status" value="1"/>
</dbReference>
<dbReference type="GO" id="GO:0016788">
    <property type="term" value="F:hydrolase activity, acting on ester bonds"/>
    <property type="evidence" value="ECO:0007669"/>
    <property type="project" value="InterPro"/>
</dbReference>
<keyword evidence="2" id="KW-0378">Hydrolase</keyword>
<dbReference type="InterPro" id="IPR036514">
    <property type="entry name" value="SGNH_hydro_sf"/>
</dbReference>
<evidence type="ECO:0000313" key="5">
    <source>
        <dbReference type="RefSeq" id="XP_004492445.1"/>
    </source>
</evidence>
<name>A0A1S2XPA9_CICAR</name>
<reference evidence="5" key="2">
    <citation type="submission" date="2025-08" db="UniProtKB">
        <authorList>
            <consortium name="RefSeq"/>
        </authorList>
    </citation>
    <scope>IDENTIFICATION</scope>
    <source>
        <tissue evidence="5">Etiolated seedlings</tissue>
    </source>
</reference>
<reference evidence="4" key="1">
    <citation type="journal article" date="2013" name="Nat. Biotechnol.">
        <title>Draft genome sequence of chickpea (Cicer arietinum) provides a resource for trait improvement.</title>
        <authorList>
            <person name="Varshney R.K."/>
            <person name="Song C."/>
            <person name="Saxena R.K."/>
            <person name="Azam S."/>
            <person name="Yu S."/>
            <person name="Sharpe A.G."/>
            <person name="Cannon S."/>
            <person name="Baek J."/>
            <person name="Rosen B.D."/>
            <person name="Tar'an B."/>
            <person name="Millan T."/>
            <person name="Zhang X."/>
            <person name="Ramsay L.D."/>
            <person name="Iwata A."/>
            <person name="Wang Y."/>
            <person name="Nelson W."/>
            <person name="Farmer A.D."/>
            <person name="Gaur P.M."/>
            <person name="Soderlund C."/>
            <person name="Penmetsa R.V."/>
            <person name="Xu C."/>
            <person name="Bharti A.K."/>
            <person name="He W."/>
            <person name="Winter P."/>
            <person name="Zhao S."/>
            <person name="Hane J.K."/>
            <person name="Carrasquilla-Garcia N."/>
            <person name="Condie J.A."/>
            <person name="Upadhyaya H.D."/>
            <person name="Luo M.C."/>
            <person name="Thudi M."/>
            <person name="Gowda C.L."/>
            <person name="Singh N.P."/>
            <person name="Lichtenzveig J."/>
            <person name="Gali K.K."/>
            <person name="Rubio J."/>
            <person name="Nadarajan N."/>
            <person name="Dolezel J."/>
            <person name="Bansal K.C."/>
            <person name="Xu X."/>
            <person name="Edwards D."/>
            <person name="Zhang G."/>
            <person name="Kahl G."/>
            <person name="Gil J."/>
            <person name="Singh K.B."/>
            <person name="Datta S.K."/>
            <person name="Jackson S.A."/>
            <person name="Wang J."/>
            <person name="Cook D.R."/>
        </authorList>
    </citation>
    <scope>NUCLEOTIDE SEQUENCE [LARGE SCALE GENOMIC DNA]</scope>
    <source>
        <strain evidence="4">cv. CDC Frontier</strain>
    </source>
</reference>